<keyword evidence="4" id="KW-1185">Reference proteome</keyword>
<evidence type="ECO:0000256" key="1">
    <source>
        <dbReference type="SAM" id="MobiDB-lite"/>
    </source>
</evidence>
<keyword evidence="2" id="KW-1133">Transmembrane helix</keyword>
<dbReference type="EMBL" id="MU005765">
    <property type="protein sequence ID" value="KAF2712864.1"/>
    <property type="molecule type" value="Genomic_DNA"/>
</dbReference>
<gene>
    <name evidence="3" type="ORF">K504DRAFT_122747</name>
</gene>
<keyword evidence="2" id="KW-0812">Transmembrane</keyword>
<evidence type="ECO:0000313" key="4">
    <source>
        <dbReference type="Proteomes" id="UP000799428"/>
    </source>
</evidence>
<reference evidence="3" key="1">
    <citation type="journal article" date="2020" name="Stud. Mycol.">
        <title>101 Dothideomycetes genomes: a test case for predicting lifestyles and emergence of pathogens.</title>
        <authorList>
            <person name="Haridas S."/>
            <person name="Albert R."/>
            <person name="Binder M."/>
            <person name="Bloem J."/>
            <person name="Labutti K."/>
            <person name="Salamov A."/>
            <person name="Andreopoulos B."/>
            <person name="Baker S."/>
            <person name="Barry K."/>
            <person name="Bills G."/>
            <person name="Bluhm B."/>
            <person name="Cannon C."/>
            <person name="Castanera R."/>
            <person name="Culley D."/>
            <person name="Daum C."/>
            <person name="Ezra D."/>
            <person name="Gonzalez J."/>
            <person name="Henrissat B."/>
            <person name="Kuo A."/>
            <person name="Liang C."/>
            <person name="Lipzen A."/>
            <person name="Lutzoni F."/>
            <person name="Magnuson J."/>
            <person name="Mondo S."/>
            <person name="Nolan M."/>
            <person name="Ohm R."/>
            <person name="Pangilinan J."/>
            <person name="Park H.-J."/>
            <person name="Ramirez L."/>
            <person name="Alfaro M."/>
            <person name="Sun H."/>
            <person name="Tritt A."/>
            <person name="Yoshinaga Y."/>
            <person name="Zwiers L.-H."/>
            <person name="Turgeon B."/>
            <person name="Goodwin S."/>
            <person name="Spatafora J."/>
            <person name="Crous P."/>
            <person name="Grigoriev I."/>
        </authorList>
    </citation>
    <scope>NUCLEOTIDE SEQUENCE</scope>
    <source>
        <strain evidence="3">CBS 279.74</strain>
    </source>
</reference>
<dbReference type="AlphaFoldDB" id="A0A6G1KJ47"/>
<proteinExistence type="predicted"/>
<keyword evidence="2" id="KW-0472">Membrane</keyword>
<sequence>MYTTMNRAQRAQQHALPSQEQRAGARSHASHVACIHLDMASIRQPSDKQPSNMSTTITITITTPYAASPALQHLGTSLPCFALLCFALLCFAVSPTMYNTCTLVIAAPTATVLY</sequence>
<evidence type="ECO:0000256" key="2">
    <source>
        <dbReference type="SAM" id="Phobius"/>
    </source>
</evidence>
<name>A0A6G1KJ47_9PLEO</name>
<feature type="compositionally biased region" description="Polar residues" evidence="1">
    <location>
        <begin position="1"/>
        <end position="21"/>
    </location>
</feature>
<evidence type="ECO:0000313" key="3">
    <source>
        <dbReference type="EMBL" id="KAF2712864.1"/>
    </source>
</evidence>
<organism evidence="3 4">
    <name type="scientific">Pleomassaria siparia CBS 279.74</name>
    <dbReference type="NCBI Taxonomy" id="1314801"/>
    <lineage>
        <taxon>Eukaryota</taxon>
        <taxon>Fungi</taxon>
        <taxon>Dikarya</taxon>
        <taxon>Ascomycota</taxon>
        <taxon>Pezizomycotina</taxon>
        <taxon>Dothideomycetes</taxon>
        <taxon>Pleosporomycetidae</taxon>
        <taxon>Pleosporales</taxon>
        <taxon>Pleomassariaceae</taxon>
        <taxon>Pleomassaria</taxon>
    </lineage>
</organism>
<feature type="transmembrane region" description="Helical" evidence="2">
    <location>
        <begin position="78"/>
        <end position="98"/>
    </location>
</feature>
<protein>
    <submittedName>
        <fullName evidence="3">Uncharacterized protein</fullName>
    </submittedName>
</protein>
<accession>A0A6G1KJ47</accession>
<feature type="region of interest" description="Disordered" evidence="1">
    <location>
        <begin position="1"/>
        <end position="27"/>
    </location>
</feature>
<dbReference type="Proteomes" id="UP000799428">
    <property type="component" value="Unassembled WGS sequence"/>
</dbReference>